<comment type="caution">
    <text evidence="2">The sequence shown here is derived from an EMBL/GenBank/DDBJ whole genome shotgun (WGS) entry which is preliminary data.</text>
</comment>
<dbReference type="PANTHER" id="PTHR48258">
    <property type="entry name" value="DUF4218 DOMAIN-CONTAINING PROTEIN-RELATED"/>
    <property type="match status" value="1"/>
</dbReference>
<protein>
    <recommendedName>
        <fullName evidence="1">DUF4218 domain-containing protein</fullName>
    </recommendedName>
</protein>
<evidence type="ECO:0000259" key="1">
    <source>
        <dbReference type="Pfam" id="PF13960"/>
    </source>
</evidence>
<dbReference type="EMBL" id="JACGWM010000293">
    <property type="protein sequence ID" value="KAL0307938.1"/>
    <property type="molecule type" value="Genomic_DNA"/>
</dbReference>
<evidence type="ECO:0000313" key="2">
    <source>
        <dbReference type="EMBL" id="KAL0307938.1"/>
    </source>
</evidence>
<reference evidence="2" key="1">
    <citation type="submission" date="2020-06" db="EMBL/GenBank/DDBJ databases">
        <authorList>
            <person name="Li T."/>
            <person name="Hu X."/>
            <person name="Zhang T."/>
            <person name="Song X."/>
            <person name="Zhang H."/>
            <person name="Dai N."/>
            <person name="Sheng W."/>
            <person name="Hou X."/>
            <person name="Wei L."/>
        </authorList>
    </citation>
    <scope>NUCLEOTIDE SEQUENCE</scope>
    <source>
        <strain evidence="2">KEN8</strain>
        <tissue evidence="2">Leaf</tissue>
    </source>
</reference>
<dbReference type="Pfam" id="PF13960">
    <property type="entry name" value="DUF4218"/>
    <property type="match status" value="1"/>
</dbReference>
<dbReference type="PANTHER" id="PTHR48258:SF3">
    <property type="entry name" value="FK506-BINDING PROTEIN 4-LIKE ISOFORM X1"/>
    <property type="match status" value="1"/>
</dbReference>
<dbReference type="AlphaFoldDB" id="A0AAW2KN36"/>
<feature type="domain" description="DUF4218" evidence="1">
    <location>
        <begin position="149"/>
        <end position="213"/>
    </location>
</feature>
<sequence>MPNLNKWLCYGRRSWRREVKLGSMKRAVRAAMEDGKKMQVKKRVQAVLTQFMGWCSCGFGQWYAILTMVVLCENDYILSGHALQVSNCTEMLSVTYGPEFIYVGRMVKPFLVMVRITVTNTVHNSSANLYRLEVGIRDGRLTTIPKSDVGEHVQYKWMYPFERFLRGLKMKVKNKAHVEESIVEAYLVKEIGLFTSHYFEQHILYIWNRPSRNDDLAKNDTRIQQFIFNYP</sequence>
<reference evidence="2" key="2">
    <citation type="journal article" date="2024" name="Plant">
        <title>Genomic evolution and insights into agronomic trait innovations of Sesamum species.</title>
        <authorList>
            <person name="Miao H."/>
            <person name="Wang L."/>
            <person name="Qu L."/>
            <person name="Liu H."/>
            <person name="Sun Y."/>
            <person name="Le M."/>
            <person name="Wang Q."/>
            <person name="Wei S."/>
            <person name="Zheng Y."/>
            <person name="Lin W."/>
            <person name="Duan Y."/>
            <person name="Cao H."/>
            <person name="Xiong S."/>
            <person name="Wang X."/>
            <person name="Wei L."/>
            <person name="Li C."/>
            <person name="Ma Q."/>
            <person name="Ju M."/>
            <person name="Zhao R."/>
            <person name="Li G."/>
            <person name="Mu C."/>
            <person name="Tian Q."/>
            <person name="Mei H."/>
            <person name="Zhang T."/>
            <person name="Gao T."/>
            <person name="Zhang H."/>
        </authorList>
    </citation>
    <scope>NUCLEOTIDE SEQUENCE</scope>
    <source>
        <strain evidence="2">KEN8</strain>
    </source>
</reference>
<name>A0AAW2KN36_9LAMI</name>
<organism evidence="2">
    <name type="scientific">Sesamum calycinum</name>
    <dbReference type="NCBI Taxonomy" id="2727403"/>
    <lineage>
        <taxon>Eukaryota</taxon>
        <taxon>Viridiplantae</taxon>
        <taxon>Streptophyta</taxon>
        <taxon>Embryophyta</taxon>
        <taxon>Tracheophyta</taxon>
        <taxon>Spermatophyta</taxon>
        <taxon>Magnoliopsida</taxon>
        <taxon>eudicotyledons</taxon>
        <taxon>Gunneridae</taxon>
        <taxon>Pentapetalae</taxon>
        <taxon>asterids</taxon>
        <taxon>lamiids</taxon>
        <taxon>Lamiales</taxon>
        <taxon>Pedaliaceae</taxon>
        <taxon>Sesamum</taxon>
    </lineage>
</organism>
<dbReference type="InterPro" id="IPR025452">
    <property type="entry name" value="DUF4218"/>
</dbReference>
<gene>
    <name evidence="2" type="ORF">Scaly_2964800</name>
</gene>
<accession>A0AAW2KN36</accession>
<proteinExistence type="predicted"/>